<keyword evidence="6 7" id="KW-0472">Membrane</keyword>
<comment type="caution">
    <text evidence="9">The sequence shown here is derived from an EMBL/GenBank/DDBJ whole genome shotgun (WGS) entry which is preliminary data.</text>
</comment>
<sequence>MTVAIRPAPSGNVRRRQSAAADTPLARFGRAVGVVGLVLCAAATALPLVLLIFNALKGSGEVLADPIGPPVPPHFGNLTDAWSQGPSGAPLAQNFLNSVIVTSGTVALVTVLAAFAGYALGGFSFPGEKWVTQGILILLAVPVQATLIPVFDMLDGAGLRNTYTGIILVYGAFWMPFSVLLLRAAFRAFPRALLEAARVDGAGELRIFFQVVLPVLRGPIAGVAIVNAIGIWSELLFSYVLLTDPSKQTLPAAIIAYQGVFITDYRLLYAGLLISVAPVLIFYAFMSRIIRKGMSAGSFR</sequence>
<dbReference type="GO" id="GO:0055085">
    <property type="term" value="P:transmembrane transport"/>
    <property type="evidence" value="ECO:0007669"/>
    <property type="project" value="InterPro"/>
</dbReference>
<dbReference type="PROSITE" id="PS50928">
    <property type="entry name" value="ABC_TM1"/>
    <property type="match status" value="1"/>
</dbReference>
<keyword evidence="10" id="KW-1185">Reference proteome</keyword>
<comment type="subcellular location">
    <subcellularLocation>
        <location evidence="1 7">Cell membrane</location>
        <topology evidence="1 7">Multi-pass membrane protein</topology>
    </subcellularLocation>
</comment>
<feature type="transmembrane region" description="Helical" evidence="7">
    <location>
        <begin position="95"/>
        <end position="118"/>
    </location>
</feature>
<evidence type="ECO:0000256" key="1">
    <source>
        <dbReference type="ARBA" id="ARBA00004651"/>
    </source>
</evidence>
<dbReference type="Pfam" id="PF00528">
    <property type="entry name" value="BPD_transp_1"/>
    <property type="match status" value="1"/>
</dbReference>
<dbReference type="InterPro" id="IPR000515">
    <property type="entry name" value="MetI-like"/>
</dbReference>
<evidence type="ECO:0000256" key="4">
    <source>
        <dbReference type="ARBA" id="ARBA00022692"/>
    </source>
</evidence>
<name>A0A919UDW5_9ACTN</name>
<accession>A0A919UDW5</accession>
<keyword evidence="2 7" id="KW-0813">Transport</keyword>
<dbReference type="CDD" id="cd06261">
    <property type="entry name" value="TM_PBP2"/>
    <property type="match status" value="1"/>
</dbReference>
<feature type="transmembrane region" description="Helical" evidence="7">
    <location>
        <begin position="130"/>
        <end position="151"/>
    </location>
</feature>
<dbReference type="Proteomes" id="UP000660611">
    <property type="component" value="Unassembled WGS sequence"/>
</dbReference>
<comment type="similarity">
    <text evidence="7">Belongs to the binding-protein-dependent transport system permease family.</text>
</comment>
<dbReference type="GO" id="GO:0005886">
    <property type="term" value="C:plasma membrane"/>
    <property type="evidence" value="ECO:0007669"/>
    <property type="project" value="UniProtKB-SubCell"/>
</dbReference>
<organism evidence="9 10">
    <name type="scientific">Dactylosporangium siamense</name>
    <dbReference type="NCBI Taxonomy" id="685454"/>
    <lineage>
        <taxon>Bacteria</taxon>
        <taxon>Bacillati</taxon>
        <taxon>Actinomycetota</taxon>
        <taxon>Actinomycetes</taxon>
        <taxon>Micromonosporales</taxon>
        <taxon>Micromonosporaceae</taxon>
        <taxon>Dactylosporangium</taxon>
    </lineage>
</organism>
<dbReference type="Gene3D" id="1.10.3720.10">
    <property type="entry name" value="MetI-like"/>
    <property type="match status" value="1"/>
</dbReference>
<proteinExistence type="inferred from homology"/>
<dbReference type="RefSeq" id="WP_203848798.1">
    <property type="nucleotide sequence ID" value="NZ_BAAAVW010000017.1"/>
</dbReference>
<feature type="domain" description="ABC transmembrane type-1" evidence="8">
    <location>
        <begin position="95"/>
        <end position="286"/>
    </location>
</feature>
<dbReference type="SUPFAM" id="SSF161098">
    <property type="entry name" value="MetI-like"/>
    <property type="match status" value="1"/>
</dbReference>
<dbReference type="EMBL" id="BONQ01000081">
    <property type="protein sequence ID" value="GIG47053.1"/>
    <property type="molecule type" value="Genomic_DNA"/>
</dbReference>
<evidence type="ECO:0000256" key="3">
    <source>
        <dbReference type="ARBA" id="ARBA00022475"/>
    </source>
</evidence>
<dbReference type="PANTHER" id="PTHR43744">
    <property type="entry name" value="ABC TRANSPORTER PERMEASE PROTEIN MG189-RELATED-RELATED"/>
    <property type="match status" value="1"/>
</dbReference>
<evidence type="ECO:0000256" key="7">
    <source>
        <dbReference type="RuleBase" id="RU363032"/>
    </source>
</evidence>
<protein>
    <submittedName>
        <fullName evidence="9">Sugar ABC transporter permease</fullName>
    </submittedName>
</protein>
<keyword evidence="5 7" id="KW-1133">Transmembrane helix</keyword>
<evidence type="ECO:0000256" key="5">
    <source>
        <dbReference type="ARBA" id="ARBA00022989"/>
    </source>
</evidence>
<reference evidence="9" key="1">
    <citation type="submission" date="2021-01" db="EMBL/GenBank/DDBJ databases">
        <title>Whole genome shotgun sequence of Dactylosporangium siamense NBRC 106093.</title>
        <authorList>
            <person name="Komaki H."/>
            <person name="Tamura T."/>
        </authorList>
    </citation>
    <scope>NUCLEOTIDE SEQUENCE</scope>
    <source>
        <strain evidence="9">NBRC 106093</strain>
    </source>
</reference>
<dbReference type="InterPro" id="IPR035906">
    <property type="entry name" value="MetI-like_sf"/>
</dbReference>
<feature type="transmembrane region" description="Helical" evidence="7">
    <location>
        <begin position="207"/>
        <end position="232"/>
    </location>
</feature>
<gene>
    <name evidence="9" type="ORF">Dsi01nite_050940</name>
</gene>
<dbReference type="PANTHER" id="PTHR43744:SF13">
    <property type="entry name" value="SN-GLYCEROL-3-PHOSPHATE TRANSPORT INTEGRAL MEMBRANE PROTEIN ABC TRANSPORTER UGPE-RELATED"/>
    <property type="match status" value="1"/>
</dbReference>
<keyword evidence="4 7" id="KW-0812">Transmembrane</keyword>
<evidence type="ECO:0000256" key="6">
    <source>
        <dbReference type="ARBA" id="ARBA00023136"/>
    </source>
</evidence>
<dbReference type="AlphaFoldDB" id="A0A919UDW5"/>
<evidence type="ECO:0000313" key="10">
    <source>
        <dbReference type="Proteomes" id="UP000660611"/>
    </source>
</evidence>
<feature type="transmembrane region" description="Helical" evidence="7">
    <location>
        <begin position="267"/>
        <end position="285"/>
    </location>
</feature>
<feature type="transmembrane region" description="Helical" evidence="7">
    <location>
        <begin position="31"/>
        <end position="53"/>
    </location>
</feature>
<evidence type="ECO:0000259" key="8">
    <source>
        <dbReference type="PROSITE" id="PS50928"/>
    </source>
</evidence>
<feature type="transmembrane region" description="Helical" evidence="7">
    <location>
        <begin position="163"/>
        <end position="186"/>
    </location>
</feature>
<keyword evidence="3" id="KW-1003">Cell membrane</keyword>
<evidence type="ECO:0000313" key="9">
    <source>
        <dbReference type="EMBL" id="GIG47053.1"/>
    </source>
</evidence>
<evidence type="ECO:0000256" key="2">
    <source>
        <dbReference type="ARBA" id="ARBA00022448"/>
    </source>
</evidence>